<protein>
    <submittedName>
        <fullName evidence="1">Uncharacterized protein</fullName>
    </submittedName>
</protein>
<keyword evidence="2" id="KW-1185">Reference proteome</keyword>
<dbReference type="PANTHER" id="PTHR31827">
    <property type="entry name" value="EMB|CAB89363.1"/>
    <property type="match status" value="1"/>
</dbReference>
<dbReference type="AlphaFoldDB" id="A0A067BPE8"/>
<dbReference type="STRING" id="695850.A0A067BPE8"/>
<dbReference type="RefSeq" id="XP_012210658.1">
    <property type="nucleotide sequence ID" value="XM_012355268.1"/>
</dbReference>
<dbReference type="PANTHER" id="PTHR31827:SF1">
    <property type="entry name" value="EMB|CAB89363.1"/>
    <property type="match status" value="1"/>
</dbReference>
<reference evidence="1 2" key="1">
    <citation type="journal article" date="2013" name="PLoS Genet.">
        <title>Distinctive expansion of potential virulence genes in the genome of the oomycete fish pathogen Saprolegnia parasitica.</title>
        <authorList>
            <person name="Jiang R.H."/>
            <person name="de Bruijn I."/>
            <person name="Haas B.J."/>
            <person name="Belmonte R."/>
            <person name="Lobach L."/>
            <person name="Christie J."/>
            <person name="van den Ackerveken G."/>
            <person name="Bottin A."/>
            <person name="Bulone V."/>
            <person name="Diaz-Moreno S.M."/>
            <person name="Dumas B."/>
            <person name="Fan L."/>
            <person name="Gaulin E."/>
            <person name="Govers F."/>
            <person name="Grenville-Briggs L.J."/>
            <person name="Horner N.R."/>
            <person name="Levin J.Z."/>
            <person name="Mammella M."/>
            <person name="Meijer H.J."/>
            <person name="Morris P."/>
            <person name="Nusbaum C."/>
            <person name="Oome S."/>
            <person name="Phillips A.J."/>
            <person name="van Rooyen D."/>
            <person name="Rzeszutek E."/>
            <person name="Saraiva M."/>
            <person name="Secombes C.J."/>
            <person name="Seidl M.F."/>
            <person name="Snel B."/>
            <person name="Stassen J.H."/>
            <person name="Sykes S."/>
            <person name="Tripathy S."/>
            <person name="van den Berg H."/>
            <person name="Vega-Arreguin J.C."/>
            <person name="Wawra S."/>
            <person name="Young S.K."/>
            <person name="Zeng Q."/>
            <person name="Dieguez-Uribeondo J."/>
            <person name="Russ C."/>
            <person name="Tyler B.M."/>
            <person name="van West P."/>
        </authorList>
    </citation>
    <scope>NUCLEOTIDE SEQUENCE [LARGE SCALE GENOMIC DNA]</scope>
    <source>
        <strain evidence="1 2">CBS 223.65</strain>
    </source>
</reference>
<dbReference type="OrthoDB" id="10278634at2759"/>
<evidence type="ECO:0000313" key="1">
    <source>
        <dbReference type="EMBL" id="KDO18635.1"/>
    </source>
</evidence>
<dbReference type="OMA" id="VCHIDGC"/>
<dbReference type="EMBL" id="KK583411">
    <property type="protein sequence ID" value="KDO18635.1"/>
    <property type="molecule type" value="Genomic_DNA"/>
</dbReference>
<name>A0A067BPE8_SAPPC</name>
<gene>
    <name evidence="1" type="ORF">SPRG_15970</name>
</gene>
<accession>A0A067BPE8</accession>
<dbReference type="KEGG" id="spar:SPRG_15970"/>
<dbReference type="Proteomes" id="UP000030745">
    <property type="component" value="Unassembled WGS sequence"/>
</dbReference>
<dbReference type="VEuPathDB" id="FungiDB:SPRG_15970"/>
<organism evidence="1 2">
    <name type="scientific">Saprolegnia parasitica (strain CBS 223.65)</name>
    <dbReference type="NCBI Taxonomy" id="695850"/>
    <lineage>
        <taxon>Eukaryota</taxon>
        <taxon>Sar</taxon>
        <taxon>Stramenopiles</taxon>
        <taxon>Oomycota</taxon>
        <taxon>Saprolegniomycetes</taxon>
        <taxon>Saprolegniales</taxon>
        <taxon>Saprolegniaceae</taxon>
        <taxon>Saprolegnia</taxon>
    </lineage>
</organism>
<dbReference type="GeneID" id="24137640"/>
<sequence>MRAPSCTSCLFNGCTQRALPVLGKCEFHRQRVVCHIDGCNNIVYARQLCVRHGGKLQCAHDDCSSNARIDGYCSRHALPTAKRTCSEPHCRNLAHSRSKCVRHGGARRCREAQCASLARTGGFCRRHNPSKVSLRASPIKGDVTASGDVQELDNMILQCLLIDSPRIEPTTPLYGACEMEVYDF</sequence>
<evidence type="ECO:0000313" key="2">
    <source>
        <dbReference type="Proteomes" id="UP000030745"/>
    </source>
</evidence>
<proteinExistence type="predicted"/>